<dbReference type="EMBL" id="BAABBX010000014">
    <property type="protein sequence ID" value="GAA4189293.1"/>
    <property type="molecule type" value="Genomic_DNA"/>
</dbReference>
<organism evidence="1 2">
    <name type="scientific">Gryllotalpicola kribbensis</name>
    <dbReference type="NCBI Taxonomy" id="993084"/>
    <lineage>
        <taxon>Bacteria</taxon>
        <taxon>Bacillati</taxon>
        <taxon>Actinomycetota</taxon>
        <taxon>Actinomycetes</taxon>
        <taxon>Micrococcales</taxon>
        <taxon>Microbacteriaceae</taxon>
        <taxon>Gryllotalpicola</taxon>
    </lineage>
</organism>
<gene>
    <name evidence="1" type="ORF">GCM10022288_16850</name>
</gene>
<evidence type="ECO:0000313" key="2">
    <source>
        <dbReference type="Proteomes" id="UP001500213"/>
    </source>
</evidence>
<sequence>MSTCCLVASLTPGFPFSTRLTVASETPTFFATSASLFDMQELCKFLRACASRADCPQIRQAARFDGAASRFARAGVVKGMSILSVPLEALPLMPASTAPANRPDADTASRAVAENDRRALHLTAPWHAETFRHARTGEVLFAACDCMLERDHSYAERMLWPAGLMSRDS</sequence>
<accession>A0ABP8ASD3</accession>
<comment type="caution">
    <text evidence="1">The sequence shown here is derived from an EMBL/GenBank/DDBJ whole genome shotgun (WGS) entry which is preliminary data.</text>
</comment>
<name>A0ABP8ASD3_9MICO</name>
<protein>
    <submittedName>
        <fullName evidence="1">Uncharacterized protein</fullName>
    </submittedName>
</protein>
<reference evidence="2" key="1">
    <citation type="journal article" date="2019" name="Int. J. Syst. Evol. Microbiol.">
        <title>The Global Catalogue of Microorganisms (GCM) 10K type strain sequencing project: providing services to taxonomists for standard genome sequencing and annotation.</title>
        <authorList>
            <consortium name="The Broad Institute Genomics Platform"/>
            <consortium name="The Broad Institute Genome Sequencing Center for Infectious Disease"/>
            <person name="Wu L."/>
            <person name="Ma J."/>
        </authorList>
    </citation>
    <scope>NUCLEOTIDE SEQUENCE [LARGE SCALE GENOMIC DNA]</scope>
    <source>
        <strain evidence="2">JCM 17593</strain>
    </source>
</reference>
<keyword evidence="2" id="KW-1185">Reference proteome</keyword>
<proteinExistence type="predicted"/>
<evidence type="ECO:0000313" key="1">
    <source>
        <dbReference type="EMBL" id="GAA4189293.1"/>
    </source>
</evidence>
<dbReference type="Proteomes" id="UP001500213">
    <property type="component" value="Unassembled WGS sequence"/>
</dbReference>